<keyword evidence="2" id="KW-1133">Transmembrane helix</keyword>
<gene>
    <name evidence="4" type="ORF">KK083_23070</name>
</gene>
<organism evidence="4 5">
    <name type="scientific">Chryseosolibacter histidini</name>
    <dbReference type="NCBI Taxonomy" id="2782349"/>
    <lineage>
        <taxon>Bacteria</taxon>
        <taxon>Pseudomonadati</taxon>
        <taxon>Bacteroidota</taxon>
        <taxon>Cytophagia</taxon>
        <taxon>Cytophagales</taxon>
        <taxon>Chryseotaleaceae</taxon>
        <taxon>Chryseosolibacter</taxon>
    </lineage>
</organism>
<evidence type="ECO:0000256" key="3">
    <source>
        <dbReference type="SAM" id="SignalP"/>
    </source>
</evidence>
<feature type="signal peptide" evidence="3">
    <location>
        <begin position="1"/>
        <end position="19"/>
    </location>
</feature>
<evidence type="ECO:0000256" key="1">
    <source>
        <dbReference type="SAM" id="MobiDB-lite"/>
    </source>
</evidence>
<dbReference type="AlphaFoldDB" id="A0AAP2GQ48"/>
<keyword evidence="5" id="KW-1185">Reference proteome</keyword>
<dbReference type="EMBL" id="JAHESF010000029">
    <property type="protein sequence ID" value="MBT1699788.1"/>
    <property type="molecule type" value="Genomic_DNA"/>
</dbReference>
<feature type="transmembrane region" description="Helical" evidence="2">
    <location>
        <begin position="125"/>
        <end position="148"/>
    </location>
</feature>
<keyword evidence="3" id="KW-0732">Signal</keyword>
<proteinExistence type="predicted"/>
<feature type="chain" id="PRO_5042987792" description="tRNA (Guanine-N1)-methyltransferase" evidence="3">
    <location>
        <begin position="20"/>
        <end position="200"/>
    </location>
</feature>
<evidence type="ECO:0000313" key="5">
    <source>
        <dbReference type="Proteomes" id="UP001319200"/>
    </source>
</evidence>
<comment type="caution">
    <text evidence="4">The sequence shown here is derived from an EMBL/GenBank/DDBJ whole genome shotgun (WGS) entry which is preliminary data.</text>
</comment>
<keyword evidence="2" id="KW-0472">Membrane</keyword>
<name>A0AAP2GQ48_9BACT</name>
<evidence type="ECO:0008006" key="6">
    <source>
        <dbReference type="Google" id="ProtNLM"/>
    </source>
</evidence>
<sequence length="200" mass="22195">MKRAALLLICVLSGVGVFAQTAADALKSDNQTLRERYLLMKTKSQNYQEYKVIKENVLDGMWKIVLDSAAAKQAAINASKAEIVKLQAELTKNIDALKAKEDSMKDIVHASTHITVLGISFDKGFFAGMVGVILLLAGLAIAGVIYSMKVLRRNLTEKEDLANTISAEYEDYKRKAMDKQTKLSRELQNERNKLQELGSL</sequence>
<feature type="region of interest" description="Disordered" evidence="1">
    <location>
        <begin position="180"/>
        <end position="200"/>
    </location>
</feature>
<reference evidence="4 5" key="1">
    <citation type="submission" date="2021-05" db="EMBL/GenBank/DDBJ databases">
        <title>A Polyphasic approach of four new species of the genus Ohtaekwangia: Ohtaekwangia histidinii sp. nov., Ohtaekwangia cretensis sp. nov., Ohtaekwangia indiensis sp. nov., Ohtaekwangia reichenbachii sp. nov. from diverse environment.</title>
        <authorList>
            <person name="Octaviana S."/>
        </authorList>
    </citation>
    <scope>NUCLEOTIDE SEQUENCE [LARGE SCALE GENOMIC DNA]</scope>
    <source>
        <strain evidence="4 5">PWU4</strain>
    </source>
</reference>
<dbReference type="RefSeq" id="WP_254167964.1">
    <property type="nucleotide sequence ID" value="NZ_JAHESF010000029.1"/>
</dbReference>
<feature type="compositionally biased region" description="Basic and acidic residues" evidence="1">
    <location>
        <begin position="180"/>
        <end position="194"/>
    </location>
</feature>
<evidence type="ECO:0000313" key="4">
    <source>
        <dbReference type="EMBL" id="MBT1699788.1"/>
    </source>
</evidence>
<protein>
    <recommendedName>
        <fullName evidence="6">tRNA (Guanine-N1)-methyltransferase</fullName>
    </recommendedName>
</protein>
<evidence type="ECO:0000256" key="2">
    <source>
        <dbReference type="SAM" id="Phobius"/>
    </source>
</evidence>
<accession>A0AAP2GQ48</accession>
<keyword evidence="2" id="KW-0812">Transmembrane</keyword>
<dbReference type="Proteomes" id="UP001319200">
    <property type="component" value="Unassembled WGS sequence"/>
</dbReference>